<feature type="region of interest" description="Disordered" evidence="1">
    <location>
        <begin position="1"/>
        <end position="115"/>
    </location>
</feature>
<keyword evidence="2" id="KW-1133">Transmembrane helix</keyword>
<gene>
    <name evidence="3" type="ORF">KG103_14235</name>
</gene>
<accession>A0ABX8D2D6</accession>
<proteinExistence type="predicted"/>
<keyword evidence="2" id="KW-0812">Transmembrane</keyword>
<evidence type="ECO:0000313" key="4">
    <source>
        <dbReference type="Proteomes" id="UP000677804"/>
    </source>
</evidence>
<feature type="compositionally biased region" description="Basic and acidic residues" evidence="1">
    <location>
        <begin position="73"/>
        <end position="100"/>
    </location>
</feature>
<keyword evidence="2" id="KW-0472">Membrane</keyword>
<feature type="compositionally biased region" description="Low complexity" evidence="1">
    <location>
        <begin position="12"/>
        <end position="26"/>
    </location>
</feature>
<evidence type="ECO:0000256" key="1">
    <source>
        <dbReference type="SAM" id="MobiDB-lite"/>
    </source>
</evidence>
<feature type="transmembrane region" description="Helical" evidence="2">
    <location>
        <begin position="186"/>
        <end position="206"/>
    </location>
</feature>
<reference evidence="3 4" key="1">
    <citation type="submission" date="2021-05" db="EMBL/GenBank/DDBJ databases">
        <title>Novel species in genus Cellulomonas.</title>
        <authorList>
            <person name="Zhang G."/>
        </authorList>
    </citation>
    <scope>NUCLEOTIDE SEQUENCE [LARGE SCALE GENOMIC DNA]</scope>
    <source>
        <strain evidence="4">zg-ZUI222</strain>
    </source>
</reference>
<feature type="transmembrane region" description="Helical" evidence="2">
    <location>
        <begin position="159"/>
        <end position="179"/>
    </location>
</feature>
<dbReference type="RefSeq" id="WP_207339187.1">
    <property type="nucleotide sequence ID" value="NZ_CP074405.1"/>
</dbReference>
<feature type="compositionally biased region" description="Low complexity" evidence="1">
    <location>
        <begin position="49"/>
        <end position="72"/>
    </location>
</feature>
<evidence type="ECO:0000313" key="3">
    <source>
        <dbReference type="EMBL" id="QVI61609.1"/>
    </source>
</evidence>
<organism evidence="3 4">
    <name type="scientific">Cellulomonas wangleii</name>
    <dbReference type="NCBI Taxonomy" id="2816956"/>
    <lineage>
        <taxon>Bacteria</taxon>
        <taxon>Bacillati</taxon>
        <taxon>Actinomycetota</taxon>
        <taxon>Actinomycetes</taxon>
        <taxon>Micrococcales</taxon>
        <taxon>Cellulomonadaceae</taxon>
        <taxon>Cellulomonas</taxon>
    </lineage>
</organism>
<keyword evidence="4" id="KW-1185">Reference proteome</keyword>
<evidence type="ECO:0000256" key="2">
    <source>
        <dbReference type="SAM" id="Phobius"/>
    </source>
</evidence>
<dbReference type="Proteomes" id="UP000677804">
    <property type="component" value="Chromosome"/>
</dbReference>
<dbReference type="EMBL" id="CP074405">
    <property type="protein sequence ID" value="QVI61609.1"/>
    <property type="molecule type" value="Genomic_DNA"/>
</dbReference>
<feature type="transmembrane region" description="Helical" evidence="2">
    <location>
        <begin position="226"/>
        <end position="252"/>
    </location>
</feature>
<sequence>MSTTDPERPGDRPTTGGTPGATPADASETDTGRHAVQRPAPTPPDADAPDPVRAPTPTAGRPAPAASPAGEAPEARTAPDPDGTDHAERGARTRADRSTADDELFPDPNAPRTPRTGTHVLGVLVGLLLAPAALGLLLLGQSRILRVQADGWDASLELLGIVLVSAGAVLLAALLLLGLWTAAVPLTAGLVLGVVGGVQLYAPGIARSTTLEVVGSDAWHLTASQVTVAGTSGTSIAAGVLLLTGGVTVALARRHGVRLGAFRERNRAA</sequence>
<protein>
    <submittedName>
        <fullName evidence="3">Uncharacterized protein</fullName>
    </submittedName>
</protein>
<feature type="compositionally biased region" description="Basic and acidic residues" evidence="1">
    <location>
        <begin position="1"/>
        <end position="11"/>
    </location>
</feature>
<name>A0ABX8D2D6_9CELL</name>
<feature type="transmembrane region" description="Helical" evidence="2">
    <location>
        <begin position="120"/>
        <end position="139"/>
    </location>
</feature>